<dbReference type="EMBL" id="JBHSXX010000001">
    <property type="protein sequence ID" value="MFC6866685.1"/>
    <property type="molecule type" value="Genomic_DNA"/>
</dbReference>
<name>A0ABW2BWJ8_9PSEU</name>
<dbReference type="Proteomes" id="UP001596337">
    <property type="component" value="Unassembled WGS sequence"/>
</dbReference>
<protein>
    <submittedName>
        <fullName evidence="1">Uncharacterized protein</fullName>
    </submittedName>
</protein>
<comment type="caution">
    <text evidence="1">The sequence shown here is derived from an EMBL/GenBank/DDBJ whole genome shotgun (WGS) entry which is preliminary data.</text>
</comment>
<dbReference type="RefSeq" id="WP_345396086.1">
    <property type="nucleotide sequence ID" value="NZ_BAABLA010000024.1"/>
</dbReference>
<proteinExistence type="predicted"/>
<gene>
    <name evidence="1" type="ORF">ACFQGD_05950</name>
</gene>
<sequence>MRITVHLPTELLRAAKAEAAVRGETLTEFLARAVTHELGRAAPPAEHKRVRLPLIGSAKPGAVDITNAGIETVFAAEDAEKHAGRACMARAVGTRQQS</sequence>
<accession>A0ABW2BWJ8</accession>
<keyword evidence="2" id="KW-1185">Reference proteome</keyword>
<evidence type="ECO:0000313" key="2">
    <source>
        <dbReference type="Proteomes" id="UP001596337"/>
    </source>
</evidence>
<organism evidence="1 2">
    <name type="scientific">Haloechinothrix salitolerans</name>
    <dbReference type="NCBI Taxonomy" id="926830"/>
    <lineage>
        <taxon>Bacteria</taxon>
        <taxon>Bacillati</taxon>
        <taxon>Actinomycetota</taxon>
        <taxon>Actinomycetes</taxon>
        <taxon>Pseudonocardiales</taxon>
        <taxon>Pseudonocardiaceae</taxon>
        <taxon>Haloechinothrix</taxon>
    </lineage>
</organism>
<evidence type="ECO:0000313" key="1">
    <source>
        <dbReference type="EMBL" id="MFC6866685.1"/>
    </source>
</evidence>
<reference evidence="2" key="1">
    <citation type="journal article" date="2019" name="Int. J. Syst. Evol. Microbiol.">
        <title>The Global Catalogue of Microorganisms (GCM) 10K type strain sequencing project: providing services to taxonomists for standard genome sequencing and annotation.</title>
        <authorList>
            <consortium name="The Broad Institute Genomics Platform"/>
            <consortium name="The Broad Institute Genome Sequencing Center for Infectious Disease"/>
            <person name="Wu L."/>
            <person name="Ma J."/>
        </authorList>
    </citation>
    <scope>NUCLEOTIDE SEQUENCE [LARGE SCALE GENOMIC DNA]</scope>
    <source>
        <strain evidence="2">KCTC 32255</strain>
    </source>
</reference>